<sequence length="544" mass="62918">MAVDSGSGGATLEYTPTWALATVCFFFIFISIFLEHSINLLVNFLKRHRKNALTEAVEKLKSELMLMGFVSLLLAVTQNSISKICIPAKIGDIMLPCRKKGASEEKETEDVEHFVIVNKIVTNFSAAANGLYDEILRQTVHRRLAEEDDAAASDSCGDGKVAFMTKDALHQLHILIFVLAVMHILYSVLTMALGRAKMRRWESWEQETRTMEYQVENDPNRFRFARQTTFGRRHLTSCTETSFHLWLKCFFRQFYNSVAKVDYTTMRHGFIAAHLPSRHNFDFQKYIQRSLEEDFKVMVSISPLMWFVLAAFMLVDVYGWFVYLWLSYVPLLVVLVLGTKLEHIVAKMALQIKEQNSVIVGTPLVRLNDDLFWFRKPRFVLVLLRYTLFVNAFELAVFVWVTWQFGFKSCYHENTVIIVTRIFLAVTTQILCSYITLPLYALVTQMGSQFKGKIVEDQMADILRQWHAEVRNRRKKEQQLSQSGRSSFSIEWSAMRNSIRRAFRPAEPAESSVHSSNRWDTRDEIVEQEGSSSRGFRRNSDAES</sequence>
<feature type="region of interest" description="Disordered" evidence="9">
    <location>
        <begin position="503"/>
        <end position="544"/>
    </location>
</feature>
<evidence type="ECO:0000256" key="7">
    <source>
        <dbReference type="ARBA" id="ARBA00023265"/>
    </source>
</evidence>
<evidence type="ECO:0000256" key="2">
    <source>
        <dbReference type="ARBA" id="ARBA00006574"/>
    </source>
</evidence>
<keyword evidence="3 8" id="KW-0812">Transmembrane</keyword>
<keyword evidence="5 8" id="KW-1133">Transmembrane helix</keyword>
<evidence type="ECO:0000256" key="5">
    <source>
        <dbReference type="ARBA" id="ARBA00022989"/>
    </source>
</evidence>
<comment type="subcellular location">
    <subcellularLocation>
        <location evidence="1 8">Membrane</location>
        <topology evidence="1 8">Multi-pass membrane protein</topology>
    </subcellularLocation>
</comment>
<dbReference type="AlphaFoldDB" id="A0A6J5V831"/>
<organism evidence="11 12">
    <name type="scientific">Prunus armeniaca</name>
    <name type="common">Apricot</name>
    <name type="synonym">Armeniaca vulgaris</name>
    <dbReference type="NCBI Taxonomy" id="36596"/>
    <lineage>
        <taxon>Eukaryota</taxon>
        <taxon>Viridiplantae</taxon>
        <taxon>Streptophyta</taxon>
        <taxon>Embryophyta</taxon>
        <taxon>Tracheophyta</taxon>
        <taxon>Spermatophyta</taxon>
        <taxon>Magnoliopsida</taxon>
        <taxon>eudicotyledons</taxon>
        <taxon>Gunneridae</taxon>
        <taxon>Pentapetalae</taxon>
        <taxon>rosids</taxon>
        <taxon>fabids</taxon>
        <taxon>Rosales</taxon>
        <taxon>Rosaceae</taxon>
        <taxon>Amygdaloideae</taxon>
        <taxon>Amygdaleae</taxon>
        <taxon>Prunus</taxon>
    </lineage>
</organism>
<evidence type="ECO:0000313" key="11">
    <source>
        <dbReference type="EMBL" id="CAB4284313.1"/>
    </source>
</evidence>
<dbReference type="GO" id="GO:0016020">
    <property type="term" value="C:membrane"/>
    <property type="evidence" value="ECO:0007669"/>
    <property type="project" value="UniProtKB-SubCell"/>
</dbReference>
<accession>A0A6J5V831</accession>
<dbReference type="PANTHER" id="PTHR31942:SF59">
    <property type="entry name" value="MLO-LIKE PROTEIN"/>
    <property type="match status" value="1"/>
</dbReference>
<evidence type="ECO:0000256" key="6">
    <source>
        <dbReference type="ARBA" id="ARBA00023136"/>
    </source>
</evidence>
<name>A0A6J5V831_PRUAR</name>
<evidence type="ECO:0000256" key="9">
    <source>
        <dbReference type="SAM" id="MobiDB-lite"/>
    </source>
</evidence>
<dbReference type="GO" id="GO:0006952">
    <property type="term" value="P:defense response"/>
    <property type="evidence" value="ECO:0007669"/>
    <property type="project" value="UniProtKB-KW"/>
</dbReference>
<reference evidence="11 12" key="1">
    <citation type="submission" date="2020-05" db="EMBL/GenBank/DDBJ databases">
        <authorList>
            <person name="Campoy J."/>
            <person name="Schneeberger K."/>
            <person name="Spophaly S."/>
        </authorList>
    </citation>
    <scope>NUCLEOTIDE SEQUENCE [LARGE SCALE GENOMIC DNA]</scope>
    <source>
        <strain evidence="11">PruArmRojPasFocal</strain>
    </source>
</reference>
<keyword evidence="7 8" id="KW-0568">Pathogenesis-related protein</keyword>
<comment type="function">
    <text evidence="8">May be involved in modulation of pathogen defense and leaf cell death.</text>
</comment>
<keyword evidence="8" id="KW-0112">Calmodulin-binding</keyword>
<evidence type="ECO:0000256" key="3">
    <source>
        <dbReference type="ARBA" id="ARBA00022692"/>
    </source>
</evidence>
<proteinExistence type="inferred from homology"/>
<gene>
    <name evidence="8" type="primary">MLO</name>
    <name evidence="11" type="ORF">CURHAP_LOCUS39817</name>
</gene>
<dbReference type="GO" id="GO:0005516">
    <property type="term" value="F:calmodulin binding"/>
    <property type="evidence" value="ECO:0007669"/>
    <property type="project" value="UniProtKB-KW"/>
</dbReference>
<protein>
    <recommendedName>
        <fullName evidence="8">MLO-like protein</fullName>
    </recommendedName>
</protein>
<feature type="transmembrane region" description="Helical" evidence="10">
    <location>
        <begin position="415"/>
        <end position="443"/>
    </location>
</feature>
<feature type="transmembrane region" description="Helical" evidence="10">
    <location>
        <begin position="18"/>
        <end position="42"/>
    </location>
</feature>
<evidence type="ECO:0000313" key="12">
    <source>
        <dbReference type="Proteomes" id="UP000507222"/>
    </source>
</evidence>
<dbReference type="Proteomes" id="UP000507222">
    <property type="component" value="Unassembled WGS sequence"/>
</dbReference>
<dbReference type="EMBL" id="CAEKDK010000006">
    <property type="protein sequence ID" value="CAB4284313.1"/>
    <property type="molecule type" value="Genomic_DNA"/>
</dbReference>
<feature type="transmembrane region" description="Helical" evidence="10">
    <location>
        <begin position="320"/>
        <end position="338"/>
    </location>
</feature>
<evidence type="ECO:0000256" key="10">
    <source>
        <dbReference type="SAM" id="Phobius"/>
    </source>
</evidence>
<evidence type="ECO:0000256" key="4">
    <source>
        <dbReference type="ARBA" id="ARBA00022821"/>
    </source>
</evidence>
<evidence type="ECO:0000256" key="8">
    <source>
        <dbReference type="RuleBase" id="RU280816"/>
    </source>
</evidence>
<feature type="transmembrane region" description="Helical" evidence="10">
    <location>
        <begin position="383"/>
        <end position="403"/>
    </location>
</feature>
<dbReference type="Pfam" id="PF03094">
    <property type="entry name" value="Mlo"/>
    <property type="match status" value="1"/>
</dbReference>
<evidence type="ECO:0000256" key="1">
    <source>
        <dbReference type="ARBA" id="ARBA00004141"/>
    </source>
</evidence>
<feature type="transmembrane region" description="Helical" evidence="10">
    <location>
        <begin position="172"/>
        <end position="193"/>
    </location>
</feature>
<keyword evidence="4 8" id="KW-0611">Plant defense</keyword>
<comment type="domain">
    <text evidence="8">The C-terminus contains a calmodulin-binding domain, which binds calmodulin in a calcium-dependent fashion.</text>
</comment>
<comment type="similarity">
    <text evidence="2 8">Belongs to the MLO family.</text>
</comment>
<dbReference type="PANTHER" id="PTHR31942">
    <property type="entry name" value="MLO-LIKE PROTEIN 1"/>
    <property type="match status" value="1"/>
</dbReference>
<keyword evidence="6 8" id="KW-0472">Membrane</keyword>
<dbReference type="InterPro" id="IPR004326">
    <property type="entry name" value="Mlo"/>
</dbReference>